<accession>A0A397IKS0</accession>
<sequence length="98" mass="10984">MPCTVGLQHPDSQQVVPSIQHKPVKQQTSFLKQQFRIPQQSVPFGQPHSSSVVSSTAFLSKGLGTTPAKVKLQRIALMRTIIKIRFFCIMNLNDYTCL</sequence>
<comment type="caution">
    <text evidence="1">The sequence shown here is derived from an EMBL/GenBank/DDBJ whole genome shotgun (WGS) entry which is preliminary data.</text>
</comment>
<evidence type="ECO:0000313" key="2">
    <source>
        <dbReference type="Proteomes" id="UP000266861"/>
    </source>
</evidence>
<name>A0A397IKS0_9GLOM</name>
<dbReference type="Proteomes" id="UP000266861">
    <property type="component" value="Unassembled WGS sequence"/>
</dbReference>
<evidence type="ECO:0000313" key="1">
    <source>
        <dbReference type="EMBL" id="RHZ76599.1"/>
    </source>
</evidence>
<gene>
    <name evidence="1" type="ORF">Glove_195g4</name>
</gene>
<keyword evidence="2" id="KW-1185">Reference proteome</keyword>
<proteinExistence type="predicted"/>
<dbReference type="EMBL" id="PQFF01000183">
    <property type="protein sequence ID" value="RHZ76599.1"/>
    <property type="molecule type" value="Genomic_DNA"/>
</dbReference>
<protein>
    <submittedName>
        <fullName evidence="1">Uncharacterized protein</fullName>
    </submittedName>
</protein>
<organism evidence="1 2">
    <name type="scientific">Diversispora epigaea</name>
    <dbReference type="NCBI Taxonomy" id="1348612"/>
    <lineage>
        <taxon>Eukaryota</taxon>
        <taxon>Fungi</taxon>
        <taxon>Fungi incertae sedis</taxon>
        <taxon>Mucoromycota</taxon>
        <taxon>Glomeromycotina</taxon>
        <taxon>Glomeromycetes</taxon>
        <taxon>Diversisporales</taxon>
        <taxon>Diversisporaceae</taxon>
        <taxon>Diversispora</taxon>
    </lineage>
</organism>
<reference evidence="1 2" key="1">
    <citation type="submission" date="2018-08" db="EMBL/GenBank/DDBJ databases">
        <title>Genome and evolution of the arbuscular mycorrhizal fungus Diversispora epigaea (formerly Glomus versiforme) and its bacterial endosymbionts.</title>
        <authorList>
            <person name="Sun X."/>
            <person name="Fei Z."/>
            <person name="Harrison M."/>
        </authorList>
    </citation>
    <scope>NUCLEOTIDE SEQUENCE [LARGE SCALE GENOMIC DNA]</scope>
    <source>
        <strain evidence="1 2">IT104</strain>
    </source>
</reference>
<dbReference type="AlphaFoldDB" id="A0A397IKS0"/>